<dbReference type="GO" id="GO:0071543">
    <property type="term" value="P:diphosphoinositol polyphosphate metabolic process"/>
    <property type="evidence" value="ECO:0007669"/>
    <property type="project" value="TreeGrafter"/>
</dbReference>
<evidence type="ECO:0000256" key="1">
    <source>
        <dbReference type="ARBA" id="ARBA00001946"/>
    </source>
</evidence>
<dbReference type="PANTHER" id="PTHR12629">
    <property type="entry name" value="DIPHOSPHOINOSITOL POLYPHOSPHATE PHOSPHOHYDROLASE"/>
    <property type="match status" value="1"/>
</dbReference>
<organism evidence="6 7">
    <name type="scientific">Allosediminivita pacifica</name>
    <dbReference type="NCBI Taxonomy" id="1267769"/>
    <lineage>
        <taxon>Bacteria</taxon>
        <taxon>Pseudomonadati</taxon>
        <taxon>Pseudomonadota</taxon>
        <taxon>Alphaproteobacteria</taxon>
        <taxon>Rhodobacterales</taxon>
        <taxon>Paracoccaceae</taxon>
        <taxon>Allosediminivita</taxon>
    </lineage>
</organism>
<reference evidence="6 7" key="1">
    <citation type="submission" date="2018-04" db="EMBL/GenBank/DDBJ databases">
        <title>Genomic Encyclopedia of Archaeal and Bacterial Type Strains, Phase II (KMG-II): from individual species to whole genera.</title>
        <authorList>
            <person name="Goeker M."/>
        </authorList>
    </citation>
    <scope>NUCLEOTIDE SEQUENCE [LARGE SCALE GENOMIC DNA]</scope>
    <source>
        <strain evidence="6 7">DSM 29329</strain>
    </source>
</reference>
<dbReference type="AlphaFoldDB" id="A0A2T6B9I2"/>
<dbReference type="InterPro" id="IPR047198">
    <property type="entry name" value="DDP-like_NUDIX"/>
</dbReference>
<dbReference type="Gene3D" id="3.90.79.10">
    <property type="entry name" value="Nucleoside Triphosphate Pyrophosphohydrolase"/>
    <property type="match status" value="1"/>
</dbReference>
<keyword evidence="7" id="KW-1185">Reference proteome</keyword>
<evidence type="ECO:0000259" key="5">
    <source>
        <dbReference type="PROSITE" id="PS51462"/>
    </source>
</evidence>
<accession>A0A2T6B9I2</accession>
<comment type="cofactor">
    <cofactor evidence="1">
        <name>Mg(2+)</name>
        <dbReference type="ChEBI" id="CHEBI:18420"/>
    </cofactor>
</comment>
<dbReference type="GO" id="GO:0000298">
    <property type="term" value="F:endopolyphosphatase activity"/>
    <property type="evidence" value="ECO:0007669"/>
    <property type="project" value="TreeGrafter"/>
</dbReference>
<dbReference type="GO" id="GO:1901911">
    <property type="term" value="P:adenosine 5'-(hexahydrogen pentaphosphate) catabolic process"/>
    <property type="evidence" value="ECO:0007669"/>
    <property type="project" value="TreeGrafter"/>
</dbReference>
<comment type="caution">
    <text evidence="6">The sequence shown here is derived from an EMBL/GenBank/DDBJ whole genome shotgun (WGS) entry which is preliminary data.</text>
</comment>
<dbReference type="PROSITE" id="PS51462">
    <property type="entry name" value="NUDIX"/>
    <property type="match status" value="1"/>
</dbReference>
<keyword evidence="4" id="KW-0460">Magnesium</keyword>
<keyword evidence="3" id="KW-0378">Hydrolase</keyword>
<evidence type="ECO:0000313" key="6">
    <source>
        <dbReference type="EMBL" id="PTX52735.1"/>
    </source>
</evidence>
<sequence length="158" mass="17929">MRKIWSDYIAPILRRPSHYQLAALCYRRHEGRLEILLITSRETRRWVLPKGWPKSGFDAGGTALEEAWEEAGVKPRGGAPRRVGRYSYRKRLKGGLPVPTDVDVFAIEIAKLYDSYPEAGQRERRWVTPAEASQMVDEPDLKALLADAEALVTAPARK</sequence>
<dbReference type="GO" id="GO:0005737">
    <property type="term" value="C:cytoplasm"/>
    <property type="evidence" value="ECO:0007669"/>
    <property type="project" value="TreeGrafter"/>
</dbReference>
<dbReference type="GO" id="GO:0046872">
    <property type="term" value="F:metal ion binding"/>
    <property type="evidence" value="ECO:0007669"/>
    <property type="project" value="UniProtKB-KW"/>
</dbReference>
<dbReference type="InterPro" id="IPR000086">
    <property type="entry name" value="NUDIX_hydrolase_dom"/>
</dbReference>
<name>A0A2T6B9I2_9RHOB</name>
<keyword evidence="2" id="KW-0479">Metal-binding</keyword>
<evidence type="ECO:0000256" key="4">
    <source>
        <dbReference type="ARBA" id="ARBA00022842"/>
    </source>
</evidence>
<dbReference type="SUPFAM" id="SSF55811">
    <property type="entry name" value="Nudix"/>
    <property type="match status" value="1"/>
</dbReference>
<dbReference type="Proteomes" id="UP000244069">
    <property type="component" value="Unassembled WGS sequence"/>
</dbReference>
<evidence type="ECO:0000256" key="3">
    <source>
        <dbReference type="ARBA" id="ARBA00022801"/>
    </source>
</evidence>
<evidence type="ECO:0000256" key="2">
    <source>
        <dbReference type="ARBA" id="ARBA00022723"/>
    </source>
</evidence>
<dbReference type="CDD" id="cd04666">
    <property type="entry name" value="NUDIX_DIPP2_like_Nudt4"/>
    <property type="match status" value="1"/>
</dbReference>
<dbReference type="GO" id="GO:0008486">
    <property type="term" value="F:diphosphoinositol-polyphosphate diphosphatase activity"/>
    <property type="evidence" value="ECO:0007669"/>
    <property type="project" value="TreeGrafter"/>
</dbReference>
<dbReference type="EMBL" id="QBKN01000001">
    <property type="protein sequence ID" value="PTX52735.1"/>
    <property type="molecule type" value="Genomic_DNA"/>
</dbReference>
<gene>
    <name evidence="6" type="ORF">C8N44_10124</name>
</gene>
<dbReference type="PANTHER" id="PTHR12629:SF0">
    <property type="entry name" value="DIPHOSPHOINOSITOL-POLYPHOSPHATE DIPHOSPHATASE"/>
    <property type="match status" value="1"/>
</dbReference>
<dbReference type="Pfam" id="PF00293">
    <property type="entry name" value="NUDIX"/>
    <property type="match status" value="1"/>
</dbReference>
<proteinExistence type="predicted"/>
<dbReference type="GO" id="GO:0034431">
    <property type="term" value="F:bis(5'-adenosyl)-hexaphosphatase activity"/>
    <property type="evidence" value="ECO:0007669"/>
    <property type="project" value="TreeGrafter"/>
</dbReference>
<feature type="domain" description="Nudix hydrolase" evidence="5">
    <location>
        <begin position="18"/>
        <end position="149"/>
    </location>
</feature>
<dbReference type="GO" id="GO:0034432">
    <property type="term" value="F:bis(5'-adenosyl)-pentaphosphatase activity"/>
    <property type="evidence" value="ECO:0007669"/>
    <property type="project" value="TreeGrafter"/>
</dbReference>
<dbReference type="GO" id="GO:1901907">
    <property type="term" value="P:diadenosine pentaphosphate catabolic process"/>
    <property type="evidence" value="ECO:0007669"/>
    <property type="project" value="TreeGrafter"/>
</dbReference>
<dbReference type="RefSeq" id="WP_245412983.1">
    <property type="nucleotide sequence ID" value="NZ_QBKN01000001.1"/>
</dbReference>
<dbReference type="GO" id="GO:1901909">
    <property type="term" value="P:diadenosine hexaphosphate catabolic process"/>
    <property type="evidence" value="ECO:0007669"/>
    <property type="project" value="TreeGrafter"/>
</dbReference>
<evidence type="ECO:0000313" key="7">
    <source>
        <dbReference type="Proteomes" id="UP000244069"/>
    </source>
</evidence>
<protein>
    <submittedName>
        <fullName evidence="6">8-oxo-dGTP pyrophosphatase MutT (NUDIX family)</fullName>
    </submittedName>
</protein>
<dbReference type="InterPro" id="IPR015797">
    <property type="entry name" value="NUDIX_hydrolase-like_dom_sf"/>
</dbReference>